<feature type="non-terminal residue" evidence="1">
    <location>
        <position position="45"/>
    </location>
</feature>
<keyword evidence="2" id="KW-1185">Reference proteome</keyword>
<reference evidence="1 2" key="1">
    <citation type="submission" date="2021-06" db="EMBL/GenBank/DDBJ databases">
        <authorList>
            <person name="Kallberg Y."/>
            <person name="Tangrot J."/>
            <person name="Rosling A."/>
        </authorList>
    </citation>
    <scope>NUCLEOTIDE SEQUENCE [LARGE SCALE GENOMIC DNA]</scope>
    <source>
        <strain evidence="1 2">120-4 pot B 10/14</strain>
    </source>
</reference>
<accession>A0ABN7XBA5</accession>
<gene>
    <name evidence="1" type="ORF">GMARGA_LOCUS40761</name>
</gene>
<evidence type="ECO:0000313" key="2">
    <source>
        <dbReference type="Proteomes" id="UP000789901"/>
    </source>
</evidence>
<proteinExistence type="predicted"/>
<feature type="non-terminal residue" evidence="1">
    <location>
        <position position="1"/>
    </location>
</feature>
<evidence type="ECO:0000313" key="1">
    <source>
        <dbReference type="EMBL" id="CAG8851475.1"/>
    </source>
</evidence>
<comment type="caution">
    <text evidence="1">The sequence shown here is derived from an EMBL/GenBank/DDBJ whole genome shotgun (WGS) entry which is preliminary data.</text>
</comment>
<protein>
    <submittedName>
        <fullName evidence="1">2965_t:CDS:1</fullName>
    </submittedName>
</protein>
<name>A0ABN7XBA5_GIGMA</name>
<dbReference type="Proteomes" id="UP000789901">
    <property type="component" value="Unassembled WGS sequence"/>
</dbReference>
<organism evidence="1 2">
    <name type="scientific">Gigaspora margarita</name>
    <dbReference type="NCBI Taxonomy" id="4874"/>
    <lineage>
        <taxon>Eukaryota</taxon>
        <taxon>Fungi</taxon>
        <taxon>Fungi incertae sedis</taxon>
        <taxon>Mucoromycota</taxon>
        <taxon>Glomeromycotina</taxon>
        <taxon>Glomeromycetes</taxon>
        <taxon>Diversisporales</taxon>
        <taxon>Gigasporaceae</taxon>
        <taxon>Gigaspora</taxon>
    </lineage>
</organism>
<sequence length="45" mass="5206">KKIRKIVSMALSELRIFSSIFTLNYNTALLKKSEPLKESCSRTFL</sequence>
<dbReference type="EMBL" id="CAJVQB010106309">
    <property type="protein sequence ID" value="CAG8851475.1"/>
    <property type="molecule type" value="Genomic_DNA"/>
</dbReference>